<dbReference type="Pfam" id="PF03446">
    <property type="entry name" value="NAD_binding_2"/>
    <property type="match status" value="1"/>
</dbReference>
<evidence type="ECO:0000259" key="4">
    <source>
        <dbReference type="Pfam" id="PF14833"/>
    </source>
</evidence>
<protein>
    <submittedName>
        <fullName evidence="5">Bll1384 protein</fullName>
    </submittedName>
</protein>
<dbReference type="Gene3D" id="1.10.1040.10">
    <property type="entry name" value="N-(1-d-carboxylethyl)-l-norvaline Dehydrogenase, domain 2"/>
    <property type="match status" value="1"/>
</dbReference>
<evidence type="ECO:0000313" key="5">
    <source>
        <dbReference type="EMBL" id="BAC46649.1"/>
    </source>
</evidence>
<dbReference type="SUPFAM" id="SSF51735">
    <property type="entry name" value="NAD(P)-binding Rossmann-fold domains"/>
    <property type="match status" value="1"/>
</dbReference>
<keyword evidence="6" id="KW-1185">Reference proteome</keyword>
<dbReference type="AlphaFoldDB" id="Q89UN2"/>
<dbReference type="InterPro" id="IPR029154">
    <property type="entry name" value="HIBADH-like_NADP-bd"/>
</dbReference>
<dbReference type="InterPro" id="IPR013328">
    <property type="entry name" value="6PGD_dom2"/>
</dbReference>
<dbReference type="InterPro" id="IPR036291">
    <property type="entry name" value="NAD(P)-bd_dom_sf"/>
</dbReference>
<dbReference type="PANTHER" id="PTHR22981">
    <property type="entry name" value="3-HYDROXYISOBUTYRATE DEHYDROGENASE-RELATED"/>
    <property type="match status" value="1"/>
</dbReference>
<dbReference type="PhylomeDB" id="Q89UN2"/>
<keyword evidence="1" id="KW-0560">Oxidoreductase</keyword>
<dbReference type="Proteomes" id="UP000002526">
    <property type="component" value="Chromosome"/>
</dbReference>
<sequence length="356" mass="37356">MWLAGLGVTAFALRLLLGLWVPDLRALEARLSGTTPGIERGFSRQQRIINTRNTMDIGFIGLGNMGFPMARRLIEAGNRLVVFDTRKEVVDKLVARGATPATSPKDVADQVETVMASLPSLQASLEVATGTNGVIEGSRVKRFIDLSTVGSTMASKIHGLLAKRDIVQIDCPVSGGVGGAEKGTLAVMVSGPKAEFELLKPALDVIGKVFFIGEKPGAAQTMKLANNFLSATAIVATSEAVVMGVKAGLDPAVMIDVINAGSGMNTASRDKFPRSVLPRTFDFGFATGLMVKDVRLALEEMKQLGLSMEVADAVGRLWETVISAEGADSDFTAAIKPIEKKAGVVVGGKTGGLAGK</sequence>
<feature type="domain" description="3-hydroxyisobutyrate dehydrogenase-like NAD-binding" evidence="4">
    <location>
        <begin position="217"/>
        <end position="337"/>
    </location>
</feature>
<dbReference type="InterPro" id="IPR002204">
    <property type="entry name" value="3-OH-isobutyrate_DH-rel_CS"/>
</dbReference>
<dbReference type="Pfam" id="PF14833">
    <property type="entry name" value="NAD_binding_11"/>
    <property type="match status" value="1"/>
</dbReference>
<evidence type="ECO:0000313" key="6">
    <source>
        <dbReference type="Proteomes" id="UP000002526"/>
    </source>
</evidence>
<organism evidence="5 6">
    <name type="scientific">Bradyrhizobium diazoefficiens (strain JCM 10833 / BCRC 13528 / IAM 13628 / NBRC 14792 / USDA 110)</name>
    <dbReference type="NCBI Taxonomy" id="224911"/>
    <lineage>
        <taxon>Bacteria</taxon>
        <taxon>Pseudomonadati</taxon>
        <taxon>Pseudomonadota</taxon>
        <taxon>Alphaproteobacteria</taxon>
        <taxon>Hyphomicrobiales</taxon>
        <taxon>Nitrobacteraceae</taxon>
        <taxon>Bradyrhizobium</taxon>
    </lineage>
</organism>
<proteinExistence type="predicted"/>
<dbReference type="PATRIC" id="fig|224911.5.peg.1439"/>
<dbReference type="InParanoid" id="Q89UN2"/>
<keyword evidence="2" id="KW-0520">NAD</keyword>
<accession>Q89UN2</accession>
<dbReference type="eggNOG" id="COG2084">
    <property type="taxonomic scope" value="Bacteria"/>
</dbReference>
<feature type="domain" description="6-phosphogluconate dehydrogenase NADP-binding" evidence="3">
    <location>
        <begin position="56"/>
        <end position="213"/>
    </location>
</feature>
<dbReference type="PROSITE" id="PS00895">
    <property type="entry name" value="3_HYDROXYISOBUT_DH"/>
    <property type="match status" value="1"/>
</dbReference>
<evidence type="ECO:0000259" key="3">
    <source>
        <dbReference type="Pfam" id="PF03446"/>
    </source>
</evidence>
<dbReference type="EnsemblBacteria" id="BAC46649">
    <property type="protein sequence ID" value="BAC46649"/>
    <property type="gene ID" value="BAC46649"/>
</dbReference>
<dbReference type="InterPro" id="IPR006115">
    <property type="entry name" value="6PGDH_NADP-bd"/>
</dbReference>
<dbReference type="KEGG" id="bja:bll1384"/>
<dbReference type="PANTHER" id="PTHR22981:SF7">
    <property type="entry name" value="3-HYDROXYISOBUTYRATE DEHYDROGENASE, MITOCHONDRIAL"/>
    <property type="match status" value="1"/>
</dbReference>
<dbReference type="STRING" id="224911.AAV28_03835"/>
<dbReference type="GO" id="GO:0050661">
    <property type="term" value="F:NADP binding"/>
    <property type="evidence" value="ECO:0007669"/>
    <property type="project" value="InterPro"/>
</dbReference>
<dbReference type="HOGENOM" id="CLU_035117_1_1_5"/>
<dbReference type="GO" id="GO:0051287">
    <property type="term" value="F:NAD binding"/>
    <property type="evidence" value="ECO:0007669"/>
    <property type="project" value="InterPro"/>
</dbReference>
<gene>
    <name evidence="5" type="ordered locus">bll1384</name>
</gene>
<evidence type="ECO:0000256" key="2">
    <source>
        <dbReference type="ARBA" id="ARBA00023027"/>
    </source>
</evidence>
<dbReference type="OrthoDB" id="9812907at2"/>
<dbReference type="GO" id="GO:0016054">
    <property type="term" value="P:organic acid catabolic process"/>
    <property type="evidence" value="ECO:0007669"/>
    <property type="project" value="UniProtKB-ARBA"/>
</dbReference>
<dbReference type="SUPFAM" id="SSF48179">
    <property type="entry name" value="6-phosphogluconate dehydrogenase C-terminal domain-like"/>
    <property type="match status" value="1"/>
</dbReference>
<reference evidence="6" key="1">
    <citation type="journal article" date="2002" name="DNA Res.">
        <title>Complete genomic sequence of nitrogen-fixing symbiotic bacterium Bradyrhizobium japonicum USDA110.</title>
        <authorList>
            <person name="Kaneko T."/>
            <person name="Nakamura Y."/>
            <person name="Sato S."/>
            <person name="Minamisawa K."/>
            <person name="Uchiumi T."/>
            <person name="Sasamoto S."/>
            <person name="Watanabe A."/>
            <person name="Idesawa K."/>
            <person name="Iriguchi M."/>
            <person name="Kawashima K."/>
            <person name="Kohara M."/>
            <person name="Matsumoto M."/>
            <person name="Shimpo S."/>
            <person name="Tsuruoka H."/>
            <person name="Wada T."/>
            <person name="Yamada M."/>
            <person name="Tabata S."/>
        </authorList>
    </citation>
    <scope>NUCLEOTIDE SEQUENCE [LARGE SCALE GENOMIC DNA]</scope>
    <source>
        <strain evidence="6">JCM 10833 / BCRC 13528 / IAM 13628 / NBRC 14792 / USDA 110</strain>
    </source>
</reference>
<evidence type="ECO:0000256" key="1">
    <source>
        <dbReference type="ARBA" id="ARBA00023002"/>
    </source>
</evidence>
<dbReference type="EMBL" id="BA000040">
    <property type="protein sequence ID" value="BAC46649.1"/>
    <property type="molecule type" value="Genomic_DNA"/>
</dbReference>
<dbReference type="GO" id="GO:0016616">
    <property type="term" value="F:oxidoreductase activity, acting on the CH-OH group of donors, NAD or NADP as acceptor"/>
    <property type="evidence" value="ECO:0000318"/>
    <property type="project" value="GO_Central"/>
</dbReference>
<name>Q89UN2_BRADU</name>
<dbReference type="Gene3D" id="3.40.50.720">
    <property type="entry name" value="NAD(P)-binding Rossmann-like Domain"/>
    <property type="match status" value="1"/>
</dbReference>
<dbReference type="InterPro" id="IPR008927">
    <property type="entry name" value="6-PGluconate_DH-like_C_sf"/>
</dbReference>